<dbReference type="PANTHER" id="PTHR21641">
    <property type="entry name" value="TRANSLATION INITIATION FACTOR-RELATED"/>
    <property type="match status" value="1"/>
</dbReference>
<dbReference type="GO" id="GO:0005634">
    <property type="term" value="C:nucleus"/>
    <property type="evidence" value="ECO:0007669"/>
    <property type="project" value="TreeGrafter"/>
</dbReference>
<evidence type="ECO:0000313" key="6">
    <source>
        <dbReference type="EMBL" id="CAD8777318.1"/>
    </source>
</evidence>
<accession>A0A7S0V8E4</accession>
<name>A0A7S0V8E4_9CHLO</name>
<reference evidence="6" key="1">
    <citation type="submission" date="2021-01" db="EMBL/GenBank/DDBJ databases">
        <authorList>
            <person name="Corre E."/>
            <person name="Pelletier E."/>
            <person name="Niang G."/>
            <person name="Scheremetjew M."/>
            <person name="Finn R."/>
            <person name="Kale V."/>
            <person name="Holt S."/>
            <person name="Cochrane G."/>
            <person name="Meng A."/>
            <person name="Brown T."/>
            <person name="Cohen L."/>
        </authorList>
    </citation>
    <scope>NUCLEOTIDE SEQUENCE</scope>
    <source>
        <strain evidence="6">SAG 63-3</strain>
    </source>
</reference>
<protein>
    <recommendedName>
        <fullName evidence="5">S1-like domain-containing protein</fullName>
    </recommendedName>
</protein>
<gene>
    <name evidence="6" type="ORF">PPAR00522_LOCUS12998</name>
</gene>
<dbReference type="InterPro" id="IPR006196">
    <property type="entry name" value="RNA-binding_domain_S1_IF1"/>
</dbReference>
<dbReference type="InterPro" id="IPR001253">
    <property type="entry name" value="TIF_eIF-1A"/>
</dbReference>
<dbReference type="InterPro" id="IPR012340">
    <property type="entry name" value="NA-bd_OB-fold"/>
</dbReference>
<proteinExistence type="inferred from homology"/>
<feature type="region of interest" description="Disordered" evidence="4">
    <location>
        <begin position="123"/>
        <end position="159"/>
    </location>
</feature>
<dbReference type="Pfam" id="PF01176">
    <property type="entry name" value="eIF-1a"/>
    <property type="match status" value="1"/>
</dbReference>
<sequence length="159" mass="18181">MSRRKHVTNELFQEVKPPKENEFIVQVLGLRGGNIVNVQFPDGKETLCLLPSKFHKKVWVKRGGFVLIESDENAFEDTKVAGNILAVLYDEQIKEYKKLGVWPGEFKELKGDKSEKDIAVEGLDLPEFDDSDDDLPPLERNVNRRVIQHSNSDDESDNE</sequence>
<comment type="similarity">
    <text evidence="1">Belongs to the EIF1AD family.</text>
</comment>
<dbReference type="SUPFAM" id="SSF50249">
    <property type="entry name" value="Nucleic acid-binding proteins"/>
    <property type="match status" value="1"/>
</dbReference>
<evidence type="ECO:0000256" key="3">
    <source>
        <dbReference type="PROSITE-ProRule" id="PRU00181"/>
    </source>
</evidence>
<evidence type="ECO:0000256" key="4">
    <source>
        <dbReference type="SAM" id="MobiDB-lite"/>
    </source>
</evidence>
<dbReference type="EMBL" id="HBFM01019919">
    <property type="protein sequence ID" value="CAD8777318.1"/>
    <property type="molecule type" value="Transcribed_RNA"/>
</dbReference>
<evidence type="ECO:0000256" key="1">
    <source>
        <dbReference type="ARBA" id="ARBA00007340"/>
    </source>
</evidence>
<dbReference type="Gene3D" id="2.40.50.140">
    <property type="entry name" value="Nucleic acid-binding proteins"/>
    <property type="match status" value="1"/>
</dbReference>
<evidence type="ECO:0000256" key="2">
    <source>
        <dbReference type="ARBA" id="ARBA00022884"/>
    </source>
</evidence>
<keyword evidence="3" id="KW-0396">Initiation factor</keyword>
<dbReference type="InterPro" id="IPR039294">
    <property type="entry name" value="EIF1AD"/>
</dbReference>
<keyword evidence="3" id="KW-0648">Protein biosynthesis</keyword>
<dbReference type="GO" id="GO:0003723">
    <property type="term" value="F:RNA binding"/>
    <property type="evidence" value="ECO:0007669"/>
    <property type="project" value="UniProtKB-KW"/>
</dbReference>
<dbReference type="SMART" id="SM00652">
    <property type="entry name" value="eIF1a"/>
    <property type="match status" value="1"/>
</dbReference>
<keyword evidence="2" id="KW-0694">RNA-binding</keyword>
<dbReference type="PROSITE" id="PS50832">
    <property type="entry name" value="S1_IF1_TYPE"/>
    <property type="match status" value="1"/>
</dbReference>
<organism evidence="6">
    <name type="scientific">Polytomella parva</name>
    <dbReference type="NCBI Taxonomy" id="51329"/>
    <lineage>
        <taxon>Eukaryota</taxon>
        <taxon>Viridiplantae</taxon>
        <taxon>Chlorophyta</taxon>
        <taxon>core chlorophytes</taxon>
        <taxon>Chlorophyceae</taxon>
        <taxon>CS clade</taxon>
        <taxon>Chlamydomonadales</taxon>
        <taxon>Chlamydomonadaceae</taxon>
        <taxon>Polytomella</taxon>
    </lineage>
</organism>
<evidence type="ECO:0000259" key="5">
    <source>
        <dbReference type="PROSITE" id="PS50832"/>
    </source>
</evidence>
<dbReference type="GO" id="GO:0003743">
    <property type="term" value="F:translation initiation factor activity"/>
    <property type="evidence" value="ECO:0007669"/>
    <property type="project" value="UniProtKB-UniRule"/>
</dbReference>
<feature type="compositionally biased region" description="Acidic residues" evidence="4">
    <location>
        <begin position="124"/>
        <end position="136"/>
    </location>
</feature>
<dbReference type="AlphaFoldDB" id="A0A7S0V8E4"/>
<dbReference type="PANTHER" id="PTHR21641:SF0">
    <property type="entry name" value="RNA-BINDING PROTEIN EIF1AD-RELATED"/>
    <property type="match status" value="1"/>
</dbReference>
<feature type="domain" description="S1-like" evidence="5">
    <location>
        <begin position="13"/>
        <end position="79"/>
    </location>
</feature>